<gene>
    <name evidence="1" type="ORF">GCM10010411_76830</name>
</gene>
<sequence length="107" mass="11260">MRQVAGSDSASRTICGAASGLIGHNPRRLPDAADSCDAFTNLLTMASVETFLAGTCAPPGIGDVLAALDVDDDHEDEQGLFRRGVVVVMMLERLRLSADEQSALTVQ</sequence>
<keyword evidence="2" id="KW-1185">Reference proteome</keyword>
<organism evidence="1 2">
    <name type="scientific">Actinomadura fulvescens</name>
    <dbReference type="NCBI Taxonomy" id="46160"/>
    <lineage>
        <taxon>Bacteria</taxon>
        <taxon>Bacillati</taxon>
        <taxon>Actinomycetota</taxon>
        <taxon>Actinomycetes</taxon>
        <taxon>Streptosporangiales</taxon>
        <taxon>Thermomonosporaceae</taxon>
        <taxon>Actinomadura</taxon>
    </lineage>
</organism>
<dbReference type="EMBL" id="BAAATD010000013">
    <property type="protein sequence ID" value="GAA2628161.1"/>
    <property type="molecule type" value="Genomic_DNA"/>
</dbReference>
<accession>A0ABN3QJY4</accession>
<evidence type="ECO:0000313" key="1">
    <source>
        <dbReference type="EMBL" id="GAA2628161.1"/>
    </source>
</evidence>
<proteinExistence type="predicted"/>
<name>A0ABN3QJY4_9ACTN</name>
<evidence type="ECO:0000313" key="2">
    <source>
        <dbReference type="Proteomes" id="UP001501509"/>
    </source>
</evidence>
<reference evidence="1 2" key="1">
    <citation type="journal article" date="2019" name="Int. J. Syst. Evol. Microbiol.">
        <title>The Global Catalogue of Microorganisms (GCM) 10K type strain sequencing project: providing services to taxonomists for standard genome sequencing and annotation.</title>
        <authorList>
            <consortium name="The Broad Institute Genomics Platform"/>
            <consortium name="The Broad Institute Genome Sequencing Center for Infectious Disease"/>
            <person name="Wu L."/>
            <person name="Ma J."/>
        </authorList>
    </citation>
    <scope>NUCLEOTIDE SEQUENCE [LARGE SCALE GENOMIC DNA]</scope>
    <source>
        <strain evidence="1 2">JCM 6833</strain>
    </source>
</reference>
<protein>
    <submittedName>
        <fullName evidence="1">Uncharacterized protein</fullName>
    </submittedName>
</protein>
<comment type="caution">
    <text evidence="1">The sequence shown here is derived from an EMBL/GenBank/DDBJ whole genome shotgun (WGS) entry which is preliminary data.</text>
</comment>
<dbReference type="Proteomes" id="UP001501509">
    <property type="component" value="Unassembled WGS sequence"/>
</dbReference>